<keyword evidence="2" id="KW-1133">Transmembrane helix</keyword>
<keyword evidence="2" id="KW-0812">Transmembrane</keyword>
<feature type="domain" description="Beta-lactamase-related" evidence="3">
    <location>
        <begin position="276"/>
        <end position="508"/>
    </location>
</feature>
<dbReference type="PANTHER" id="PTHR22935:SF95">
    <property type="entry name" value="BETA-LACTAMASE-LIKE 1-RELATED"/>
    <property type="match status" value="1"/>
</dbReference>
<dbReference type="GeneID" id="103270815"/>
<reference evidence="5" key="1">
    <citation type="submission" date="2025-08" db="UniProtKB">
        <authorList>
            <consortium name="RefSeq"/>
        </authorList>
    </citation>
    <scope>IDENTIFICATION</scope>
</reference>
<keyword evidence="2" id="KW-0472">Membrane</keyword>
<evidence type="ECO:0000256" key="2">
    <source>
        <dbReference type="SAM" id="Phobius"/>
    </source>
</evidence>
<keyword evidence="4" id="KW-1185">Reference proteome</keyword>
<dbReference type="SUPFAM" id="SSF56601">
    <property type="entry name" value="beta-lactamase/transpeptidase-like"/>
    <property type="match status" value="1"/>
</dbReference>
<dbReference type="InterPro" id="IPR012338">
    <property type="entry name" value="Beta-lactam/transpept-like"/>
</dbReference>
<protein>
    <submittedName>
        <fullName evidence="5">Beta-lactamase-like 1</fullName>
    </submittedName>
</protein>
<dbReference type="KEGG" id="csyr:103270815"/>
<feature type="transmembrane region" description="Helical" evidence="2">
    <location>
        <begin position="206"/>
        <end position="230"/>
    </location>
</feature>
<dbReference type="Pfam" id="PF00144">
    <property type="entry name" value="Beta-lactamase"/>
    <property type="match status" value="1"/>
</dbReference>
<evidence type="ECO:0000256" key="1">
    <source>
        <dbReference type="ARBA" id="ARBA00038473"/>
    </source>
</evidence>
<accession>A0A3Q0EFI9</accession>
<dbReference type="InterPro" id="IPR051478">
    <property type="entry name" value="Beta-lactamase-like_AB/R"/>
</dbReference>
<organism evidence="4 5">
    <name type="scientific">Carlito syrichta</name>
    <name type="common">Philippine tarsier</name>
    <name type="synonym">Tarsius syrichta</name>
    <dbReference type="NCBI Taxonomy" id="1868482"/>
    <lineage>
        <taxon>Eukaryota</taxon>
        <taxon>Metazoa</taxon>
        <taxon>Chordata</taxon>
        <taxon>Craniata</taxon>
        <taxon>Vertebrata</taxon>
        <taxon>Euteleostomi</taxon>
        <taxon>Mammalia</taxon>
        <taxon>Eutheria</taxon>
        <taxon>Euarchontoglires</taxon>
        <taxon>Primates</taxon>
        <taxon>Haplorrhini</taxon>
        <taxon>Tarsiiformes</taxon>
        <taxon>Tarsiidae</taxon>
        <taxon>Carlito</taxon>
    </lineage>
</organism>
<evidence type="ECO:0000313" key="4">
    <source>
        <dbReference type="Proteomes" id="UP000189704"/>
    </source>
</evidence>
<dbReference type="Proteomes" id="UP000189704">
    <property type="component" value="Unplaced"/>
</dbReference>
<dbReference type="Gene3D" id="3.40.710.10">
    <property type="entry name" value="DD-peptidase/beta-lactamase superfamily"/>
    <property type="match status" value="1"/>
</dbReference>
<dbReference type="STRING" id="1868482.ENSTSYP00000017699"/>
<dbReference type="AlphaFoldDB" id="A0A3Q0EFI9"/>
<dbReference type="RefSeq" id="XP_021573055.1">
    <property type="nucleotide sequence ID" value="XM_021717380.1"/>
</dbReference>
<dbReference type="InterPro" id="IPR001466">
    <property type="entry name" value="Beta-lactam-related"/>
</dbReference>
<name>A0A3Q0EFI9_CARSF</name>
<proteinExistence type="inferred from homology"/>
<dbReference type="CTD" id="646262"/>
<dbReference type="OrthoDB" id="5946976at2759"/>
<evidence type="ECO:0000259" key="3">
    <source>
        <dbReference type="Pfam" id="PF00144"/>
    </source>
</evidence>
<comment type="similarity">
    <text evidence="1">Belongs to the beta-lactamase family.</text>
</comment>
<dbReference type="PANTHER" id="PTHR22935">
    <property type="entry name" value="PENICILLIN-BINDING PROTEIN"/>
    <property type="match status" value="1"/>
</dbReference>
<evidence type="ECO:0000313" key="5">
    <source>
        <dbReference type="RefSeq" id="XP_021573055.1"/>
    </source>
</evidence>
<gene>
    <name evidence="5" type="primary">LACTBL1</name>
</gene>
<sequence>MTGLPHNDNPAPALEDLIGRWEDRRLVGVWGAEDSRVRIPALPQEVTFRSVSFFCGRKGQLGSCLPGLCKPKHSTEALSTTWHSVSAHLCPRGGHPAALSHREAQPAAWHRRVPHLPALESVGTACASETRKPFLSPEHGTCRDTRHLSWGLNALSFQSFLEEVSCSQGLLGVDLDPQKPGIFHALKRMKTQAGRRPGLLKVRKKWLLPAVCGFFCLLSVVMTSCFLWQYHLPKLKTGSLGPEETSAPVMMCPRHPEPVPLAHPLPVLKEALEKVDGILRQAMSAPGLAAMSAVVIHNDTVLWTGNFGKKNGSDPASGTPNEYTMYRIASISKIFPVLMLYRLWEEGIVASLDDPLERYASTFTINNPLGAVSALEQPGLVDGLQEVGPAPRPSPVTLRRMASQLSGLPRRLRSTSLLWRGSTQEALNLLKDDVLVADPGTRCHYSTLAFSLLAHVLAAHTAQGDYQRWVSENVLEPLGMADTGFELTPAVRARLAAGFYGSGRPAPLYDLGWYRWASDGPQPACELLLTLEEGGLRTETRSKR</sequence>